<name>A0AAV4DMV4_9GAST</name>
<organism evidence="2 3">
    <name type="scientific">Plakobranchus ocellatus</name>
    <dbReference type="NCBI Taxonomy" id="259542"/>
    <lineage>
        <taxon>Eukaryota</taxon>
        <taxon>Metazoa</taxon>
        <taxon>Spiralia</taxon>
        <taxon>Lophotrochozoa</taxon>
        <taxon>Mollusca</taxon>
        <taxon>Gastropoda</taxon>
        <taxon>Heterobranchia</taxon>
        <taxon>Euthyneura</taxon>
        <taxon>Panpulmonata</taxon>
        <taxon>Sacoglossa</taxon>
        <taxon>Placobranchoidea</taxon>
        <taxon>Plakobranchidae</taxon>
        <taxon>Plakobranchus</taxon>
    </lineage>
</organism>
<protein>
    <submittedName>
        <fullName evidence="2">Metalloendopeptidase</fullName>
    </submittedName>
</protein>
<feature type="signal peptide" evidence="1">
    <location>
        <begin position="1"/>
        <end position="17"/>
    </location>
</feature>
<evidence type="ECO:0000256" key="1">
    <source>
        <dbReference type="SAM" id="SignalP"/>
    </source>
</evidence>
<gene>
    <name evidence="2" type="ORF">PoB_007202400</name>
</gene>
<evidence type="ECO:0000313" key="3">
    <source>
        <dbReference type="Proteomes" id="UP000735302"/>
    </source>
</evidence>
<evidence type="ECO:0000313" key="2">
    <source>
        <dbReference type="EMBL" id="GFO45519.1"/>
    </source>
</evidence>
<keyword evidence="1" id="KW-0732">Signal</keyword>
<comment type="caution">
    <text evidence="2">The sequence shown here is derived from an EMBL/GenBank/DDBJ whole genome shotgun (WGS) entry which is preliminary data.</text>
</comment>
<sequence length="236" mass="27105">MFLRLTLVVNLFQLKEGTVVTVYPEDPYSDVISDPGFVPEPEVYTNQTIDQAILSNYDGLQGYMSDHFFNDDGTITAELDIRMSMEMFQDMYGQYFATAPEPVRRKRKATRPTRLRWTNGIVPYEFISSHFTLRLGANRHCQVTSFVRGFFYFLSPISLSENSDTTTKKTIIFHSWRGFSIAYLGRRNIIFQPQVRLKCTRSKLPCRSGWTQPVSSSDLHAQAIATGFDSKMEQGM</sequence>
<dbReference type="EMBL" id="BLXT01008064">
    <property type="protein sequence ID" value="GFO45519.1"/>
    <property type="molecule type" value="Genomic_DNA"/>
</dbReference>
<keyword evidence="3" id="KW-1185">Reference proteome</keyword>
<dbReference type="Proteomes" id="UP000735302">
    <property type="component" value="Unassembled WGS sequence"/>
</dbReference>
<reference evidence="2 3" key="1">
    <citation type="journal article" date="2021" name="Elife">
        <title>Chloroplast acquisition without the gene transfer in kleptoplastic sea slugs, Plakobranchus ocellatus.</title>
        <authorList>
            <person name="Maeda T."/>
            <person name="Takahashi S."/>
            <person name="Yoshida T."/>
            <person name="Shimamura S."/>
            <person name="Takaki Y."/>
            <person name="Nagai Y."/>
            <person name="Toyoda A."/>
            <person name="Suzuki Y."/>
            <person name="Arimoto A."/>
            <person name="Ishii H."/>
            <person name="Satoh N."/>
            <person name="Nishiyama T."/>
            <person name="Hasebe M."/>
            <person name="Maruyama T."/>
            <person name="Minagawa J."/>
            <person name="Obokata J."/>
            <person name="Shigenobu S."/>
        </authorList>
    </citation>
    <scope>NUCLEOTIDE SEQUENCE [LARGE SCALE GENOMIC DNA]</scope>
</reference>
<accession>A0AAV4DMV4</accession>
<proteinExistence type="predicted"/>
<dbReference type="AlphaFoldDB" id="A0AAV4DMV4"/>
<feature type="chain" id="PRO_5043977369" evidence="1">
    <location>
        <begin position="18"/>
        <end position="236"/>
    </location>
</feature>